<feature type="compositionally biased region" description="Polar residues" evidence="1">
    <location>
        <begin position="67"/>
        <end position="77"/>
    </location>
</feature>
<protein>
    <submittedName>
        <fullName evidence="2">Tetratricopeptide repeat-containing protein</fullName>
    </submittedName>
</protein>
<dbReference type="EMBL" id="AHZP02001330">
    <property type="protein sequence ID" value="KYK67683.1"/>
    <property type="molecule type" value="Genomic_DNA"/>
</dbReference>
<accession>A0A151HEA0</accession>
<feature type="non-terminal residue" evidence="2">
    <location>
        <position position="77"/>
    </location>
</feature>
<dbReference type="Proteomes" id="UP000075225">
    <property type="component" value="Unassembled WGS sequence"/>
</dbReference>
<evidence type="ECO:0000313" key="2">
    <source>
        <dbReference type="EMBL" id="KYK67683.1"/>
    </source>
</evidence>
<dbReference type="VEuPathDB" id="ToxoDB:TGPRC2_229490A"/>
<reference evidence="3" key="1">
    <citation type="submission" date="2016-03" db="EMBL/GenBank/DDBJ databases">
        <authorList>
            <person name="Sibley D."/>
            <person name="Venepally P."/>
            <person name="Karamycheva S."/>
            <person name="Hadjithomas M."/>
            <person name="Khan A."/>
            <person name="Brunk B."/>
            <person name="Roos D."/>
            <person name="Caler E."/>
            <person name="Lorenzi H."/>
        </authorList>
    </citation>
    <scope>NUCLEOTIDE SEQUENCE [LARGE SCALE GENOMIC DNA]</scope>
    <source>
        <strain evidence="3">TgCatPRC2</strain>
    </source>
</reference>
<comment type="caution">
    <text evidence="2">The sequence shown here is derived from an EMBL/GenBank/DDBJ whole genome shotgun (WGS) entry which is preliminary data.</text>
</comment>
<feature type="region of interest" description="Disordered" evidence="1">
    <location>
        <begin position="1"/>
        <end position="77"/>
    </location>
</feature>
<evidence type="ECO:0000313" key="3">
    <source>
        <dbReference type="Proteomes" id="UP000075225"/>
    </source>
</evidence>
<proteinExistence type="predicted"/>
<evidence type="ECO:0000256" key="1">
    <source>
        <dbReference type="SAM" id="MobiDB-lite"/>
    </source>
</evidence>
<sequence>MGGVSKAKGATRSSEKALHFAERFLDDEREKKKLQEEVNGTRDNGGLTADSAVGLQNDEPDAAKKSSPLQVMSNTDY</sequence>
<name>A0A151HEA0_TOXGO</name>
<organism evidence="2 3">
    <name type="scientific">Toxoplasma gondii TgCatPRC2</name>
    <dbReference type="NCBI Taxonomy" id="1130821"/>
    <lineage>
        <taxon>Eukaryota</taxon>
        <taxon>Sar</taxon>
        <taxon>Alveolata</taxon>
        <taxon>Apicomplexa</taxon>
        <taxon>Conoidasida</taxon>
        <taxon>Coccidia</taxon>
        <taxon>Eucoccidiorida</taxon>
        <taxon>Eimeriorina</taxon>
        <taxon>Sarcocystidae</taxon>
        <taxon>Toxoplasma</taxon>
    </lineage>
</organism>
<gene>
    <name evidence="2" type="ORF">TGPRC2_229490A</name>
</gene>
<dbReference type="AlphaFoldDB" id="A0A151HEA0"/>
<feature type="compositionally biased region" description="Basic and acidic residues" evidence="1">
    <location>
        <begin position="13"/>
        <end position="40"/>
    </location>
</feature>